<proteinExistence type="inferred from homology"/>
<evidence type="ECO:0000256" key="1">
    <source>
        <dbReference type="ARBA" id="ARBA00005953"/>
    </source>
</evidence>
<accession>A0A1W9I175</accession>
<sequence length="141" mass="15401">MAHPPLAAYPHALTHQLRYGDTDRQGHINNAVYATLFEFGRTQLFFDLKPPLLIQGSEPVMVRLVIDYLSELHWPGEVIVATAVQKMGRTSMTLAQAVFGPTGCAAAGEAIIVQLDSTSRRPKPWDDSQRAAMAPFALKGG</sequence>
<dbReference type="GO" id="GO:0047617">
    <property type="term" value="F:fatty acyl-CoA hydrolase activity"/>
    <property type="evidence" value="ECO:0007669"/>
    <property type="project" value="TreeGrafter"/>
</dbReference>
<comment type="similarity">
    <text evidence="1">Belongs to the 4-hydroxybenzoyl-CoA thioesterase family.</text>
</comment>
<reference evidence="3 4" key="1">
    <citation type="journal article" date="2017" name="Water Res.">
        <title>Comammox in drinking water systems.</title>
        <authorList>
            <person name="Wang Y."/>
            <person name="Ma L."/>
            <person name="Mao Y."/>
            <person name="Jiang X."/>
            <person name="Xia Y."/>
            <person name="Yu K."/>
            <person name="Li B."/>
            <person name="Zhang T."/>
        </authorList>
    </citation>
    <scope>NUCLEOTIDE SEQUENCE [LARGE SCALE GENOMIC DNA]</scope>
    <source>
        <strain evidence="3">SG_bin8</strain>
    </source>
</reference>
<dbReference type="Gene3D" id="3.10.129.10">
    <property type="entry name" value="Hotdog Thioesterase"/>
    <property type="match status" value="1"/>
</dbReference>
<dbReference type="PANTHER" id="PTHR31793">
    <property type="entry name" value="4-HYDROXYBENZOYL-COA THIOESTERASE FAMILY MEMBER"/>
    <property type="match status" value="1"/>
</dbReference>
<dbReference type="InterPro" id="IPR050563">
    <property type="entry name" value="4-hydroxybenzoyl-CoA_TE"/>
</dbReference>
<keyword evidence="2" id="KW-0378">Hydrolase</keyword>
<gene>
    <name evidence="3" type="ORF">A4S15_05350</name>
</gene>
<dbReference type="InterPro" id="IPR029069">
    <property type="entry name" value="HotDog_dom_sf"/>
</dbReference>
<evidence type="ECO:0000256" key="2">
    <source>
        <dbReference type="ARBA" id="ARBA00022801"/>
    </source>
</evidence>
<dbReference type="RefSeq" id="WP_376800962.1">
    <property type="nucleotide sequence ID" value="NZ_DBNB01000038.1"/>
</dbReference>
<protein>
    <submittedName>
        <fullName evidence="3">Uncharacterized protein</fullName>
    </submittedName>
</protein>
<dbReference type="AlphaFoldDB" id="A0A1W9I175"/>
<dbReference type="STRING" id="1827387.A4S15_05350"/>
<evidence type="ECO:0000313" key="3">
    <source>
        <dbReference type="EMBL" id="OQW53201.1"/>
    </source>
</evidence>
<organism evidence="3 4">
    <name type="scientific">Candidatus Raskinella chloraquaticus</name>
    <dbReference type="NCBI Taxonomy" id="1951219"/>
    <lineage>
        <taxon>Bacteria</taxon>
        <taxon>Pseudomonadati</taxon>
        <taxon>Pseudomonadota</taxon>
        <taxon>Alphaproteobacteria</taxon>
        <taxon>Hyphomicrobiales</taxon>
        <taxon>Phreatobacteraceae</taxon>
        <taxon>Candidatus Raskinella</taxon>
    </lineage>
</organism>
<dbReference type="Proteomes" id="UP000192872">
    <property type="component" value="Unassembled WGS sequence"/>
</dbReference>
<dbReference type="CDD" id="cd00586">
    <property type="entry name" value="4HBT"/>
    <property type="match status" value="1"/>
</dbReference>
<comment type="caution">
    <text evidence="3">The sequence shown here is derived from an EMBL/GenBank/DDBJ whole genome shotgun (WGS) entry which is preliminary data.</text>
</comment>
<evidence type="ECO:0000313" key="4">
    <source>
        <dbReference type="Proteomes" id="UP000192872"/>
    </source>
</evidence>
<dbReference type="PANTHER" id="PTHR31793:SF27">
    <property type="entry name" value="NOVEL THIOESTERASE SUPERFAMILY DOMAIN AND SAPOSIN A-TYPE DOMAIN CONTAINING PROTEIN (0610012H03RIK)"/>
    <property type="match status" value="1"/>
</dbReference>
<dbReference type="Pfam" id="PF13279">
    <property type="entry name" value="4HBT_2"/>
    <property type="match status" value="1"/>
</dbReference>
<dbReference type="SUPFAM" id="SSF54637">
    <property type="entry name" value="Thioesterase/thiol ester dehydrase-isomerase"/>
    <property type="match status" value="1"/>
</dbReference>
<name>A0A1W9I175_9HYPH</name>
<dbReference type="EMBL" id="LWDL01000010">
    <property type="protein sequence ID" value="OQW53201.1"/>
    <property type="molecule type" value="Genomic_DNA"/>
</dbReference>